<protein>
    <submittedName>
        <fullName evidence="1">Uncharacterized protein</fullName>
    </submittedName>
</protein>
<reference evidence="1 2" key="1">
    <citation type="journal article" date="2019" name="Sci. Rep.">
        <title>Orb-weaving spider Araneus ventricosus genome elucidates the spidroin gene catalogue.</title>
        <authorList>
            <person name="Kono N."/>
            <person name="Nakamura H."/>
            <person name="Ohtoshi R."/>
            <person name="Moran D.A.P."/>
            <person name="Shinohara A."/>
            <person name="Yoshida Y."/>
            <person name="Fujiwara M."/>
            <person name="Mori M."/>
            <person name="Tomita M."/>
            <person name="Arakawa K."/>
        </authorList>
    </citation>
    <scope>NUCLEOTIDE SEQUENCE [LARGE SCALE GENOMIC DNA]</scope>
</reference>
<dbReference type="Proteomes" id="UP000499080">
    <property type="component" value="Unassembled WGS sequence"/>
</dbReference>
<comment type="caution">
    <text evidence="1">The sequence shown here is derived from an EMBL/GenBank/DDBJ whole genome shotgun (WGS) entry which is preliminary data.</text>
</comment>
<proteinExistence type="predicted"/>
<keyword evidence="2" id="KW-1185">Reference proteome</keyword>
<dbReference type="EMBL" id="BGPR01012070">
    <property type="protein sequence ID" value="GBN54361.1"/>
    <property type="molecule type" value="Genomic_DNA"/>
</dbReference>
<accession>A0A4Y2PT15</accession>
<organism evidence="1 2">
    <name type="scientific">Araneus ventricosus</name>
    <name type="common">Orbweaver spider</name>
    <name type="synonym">Epeira ventricosa</name>
    <dbReference type="NCBI Taxonomy" id="182803"/>
    <lineage>
        <taxon>Eukaryota</taxon>
        <taxon>Metazoa</taxon>
        <taxon>Ecdysozoa</taxon>
        <taxon>Arthropoda</taxon>
        <taxon>Chelicerata</taxon>
        <taxon>Arachnida</taxon>
        <taxon>Araneae</taxon>
        <taxon>Araneomorphae</taxon>
        <taxon>Entelegynae</taxon>
        <taxon>Araneoidea</taxon>
        <taxon>Araneidae</taxon>
        <taxon>Araneus</taxon>
    </lineage>
</organism>
<sequence>MHYSDPSPFNNEITSVQRHLMKWKQTPNRGKKFCRKQRAFPSHYICRQQKHHSFFSSQISVLFCSSKLFDTVRADGVNAFSQNEIEHFECCDDDVITSEEVSEEDIVALVNETNNSTVDSSSDMEEEQDELGHSIADAKAAANVLNNFFATENNDEHVVDLFKIVDKKFDELYIKSKTFQPKITFF</sequence>
<evidence type="ECO:0000313" key="1">
    <source>
        <dbReference type="EMBL" id="GBN54361.1"/>
    </source>
</evidence>
<name>A0A4Y2PT15_ARAVE</name>
<gene>
    <name evidence="1" type="ORF">AVEN_88819_1</name>
</gene>
<dbReference type="AlphaFoldDB" id="A0A4Y2PT15"/>
<evidence type="ECO:0000313" key="2">
    <source>
        <dbReference type="Proteomes" id="UP000499080"/>
    </source>
</evidence>